<keyword evidence="1" id="KW-0812">Transmembrane</keyword>
<dbReference type="AlphaFoldDB" id="A8XMD5"/>
<dbReference type="OMA" id="DDWYYQT"/>
<dbReference type="PANTHER" id="PTHR10974">
    <property type="entry name" value="FI08016P-RELATED"/>
    <property type="match status" value="1"/>
</dbReference>
<dbReference type="WormBase" id="CBG15594">
    <property type="protein sequence ID" value="CBP47205"/>
    <property type="gene ID" value="WBGene00035780"/>
</dbReference>
<dbReference type="FunFam" id="3.40.720.10:FF:000191">
    <property type="entry name" value="Protein CBG24051"/>
    <property type="match status" value="1"/>
</dbReference>
<dbReference type="KEGG" id="cbr:CBG_15594"/>
<organism evidence="2 3">
    <name type="scientific">Caenorhabditis briggsae</name>
    <dbReference type="NCBI Taxonomy" id="6238"/>
    <lineage>
        <taxon>Eukaryota</taxon>
        <taxon>Metazoa</taxon>
        <taxon>Ecdysozoa</taxon>
        <taxon>Nematoda</taxon>
        <taxon>Chromadorea</taxon>
        <taxon>Rhabditida</taxon>
        <taxon>Rhabditina</taxon>
        <taxon>Rhabditomorpha</taxon>
        <taxon>Rhabditoidea</taxon>
        <taxon>Rhabditidae</taxon>
        <taxon>Peloderinae</taxon>
        <taxon>Caenorhabditis</taxon>
    </lineage>
</organism>
<protein>
    <submittedName>
        <fullName evidence="2">Protein CBG15594</fullName>
    </submittedName>
</protein>
<accession>A8XMD5</accession>
<dbReference type="CDD" id="cd16021">
    <property type="entry name" value="ALP_like"/>
    <property type="match status" value="1"/>
</dbReference>
<proteinExistence type="predicted"/>
<sequence length="815" mass="95229">MRYPKEEETGLLLFDYSSHDVSKKFSTFRRRFHVKNLFYCISLFSLVFFITLYTTFNWQKGGGDPIAVFRNLSLPSYSNFFNDNTSNTTEANFDDPEDSEISGSLEFSENFTSSESISTTPIPFKDDCSLPVYDPWDKQIKPFIVDVDKTKHCDRTWKPYTELVNGTWRIVQEKPGMNCKARCFYLPILSGPSKISDWSAPGPVDCEFLEAVCWEGTNEVYGYIHTQIIPKKILEFKELEKPNIENKEYPDVFVFVVDSLSSGMAKRSLPKTLEYFKTKHQAIDFPFLSQVGMRSQVNAVPLWFGKQIEAGTLKGGEQIHVDWSEDEYCKKYMDNETNLYKDFQEAGYTTLYVDDWYYQTLTSNPDCKGFEHFFTNHTFYPYTKIWEKEGLQKTKNHLAGDKLCREVHLAAMEYFDQFVKVYPDRPKFTWNWFVHLAHNFLAGADRLDDPMLAWFERNFELFDNAFIIFTADHGFKLGPPALYKTEMGEFEKHNPFLQISVPKKYRDNGILEVMKENAQRLQSQYDTRATILDILKLQPIFQYQPSTNFTDRATLKIPDEKGNSYLRHQPSTPRNCEHLPIPQQYCICESKSTDMKEDKKLSQRLAEALIKHIHGLLNNYKITGICHRYEIDHVSALDLHTSSSSAKITYHIAVKTKHPAHFETLVTEDRKTGELKFDEIMRLDKLGQLHCARNRCILVLCVTTELKFRTLHIDDWYFQILTKYPSCLGFENYYTSRTFYPFTHINEVSGIKKTKDSLKESDLCRESYHGAIDYFDQFAEAYSGYCSFRRLARRLSSLSYTPSTLLRFRDCLAQW</sequence>
<dbReference type="PANTHER" id="PTHR10974:SF5">
    <property type="entry name" value="SULFATASE DOMAIN-CONTAINING PROTEIN"/>
    <property type="match status" value="1"/>
</dbReference>
<dbReference type="GeneID" id="8590813"/>
<dbReference type="InterPro" id="IPR004245">
    <property type="entry name" value="DUF229"/>
</dbReference>
<dbReference type="RefSeq" id="XP_045095746.1">
    <property type="nucleotide sequence ID" value="XM_045236212.1"/>
</dbReference>
<reference evidence="2 3" key="1">
    <citation type="journal article" date="2003" name="PLoS Biol.">
        <title>The genome sequence of Caenorhabditis briggsae: a platform for comparative genomics.</title>
        <authorList>
            <person name="Stein L.D."/>
            <person name="Bao Z."/>
            <person name="Blasiar D."/>
            <person name="Blumenthal T."/>
            <person name="Brent M.R."/>
            <person name="Chen N."/>
            <person name="Chinwalla A."/>
            <person name="Clarke L."/>
            <person name="Clee C."/>
            <person name="Coghlan A."/>
            <person name="Coulson A."/>
            <person name="D'Eustachio P."/>
            <person name="Fitch D.H."/>
            <person name="Fulton L.A."/>
            <person name="Fulton R.E."/>
            <person name="Griffiths-Jones S."/>
            <person name="Harris T.W."/>
            <person name="Hillier L.W."/>
            <person name="Kamath R."/>
            <person name="Kuwabara P.E."/>
            <person name="Mardis E.R."/>
            <person name="Marra M.A."/>
            <person name="Miner T.L."/>
            <person name="Minx P."/>
            <person name="Mullikin J.C."/>
            <person name="Plumb R.W."/>
            <person name="Rogers J."/>
            <person name="Schein J.E."/>
            <person name="Sohrmann M."/>
            <person name="Spieth J."/>
            <person name="Stajich J.E."/>
            <person name="Wei C."/>
            <person name="Willey D."/>
            <person name="Wilson R.K."/>
            <person name="Durbin R."/>
            <person name="Waterston R.H."/>
        </authorList>
    </citation>
    <scope>NUCLEOTIDE SEQUENCE [LARGE SCALE GENOMIC DNA]</scope>
    <source>
        <strain evidence="2 3">AF16</strain>
    </source>
</reference>
<feature type="transmembrane region" description="Helical" evidence="1">
    <location>
        <begin position="37"/>
        <end position="56"/>
    </location>
</feature>
<keyword evidence="3" id="KW-1185">Reference proteome</keyword>
<dbReference type="Gene3D" id="3.40.720.10">
    <property type="entry name" value="Alkaline Phosphatase, subunit A"/>
    <property type="match status" value="1"/>
</dbReference>
<gene>
    <name evidence="2 4" type="ORF">CBG15594</name>
    <name evidence="2" type="ORF">CBG_15594</name>
</gene>
<dbReference type="InParanoid" id="A8XMD5"/>
<dbReference type="HOGENOM" id="CLU_018076_1_0_1"/>
<dbReference type="eggNOG" id="KOG0842">
    <property type="taxonomic scope" value="Eukaryota"/>
</dbReference>
<keyword evidence="1" id="KW-1133">Transmembrane helix</keyword>
<dbReference type="SUPFAM" id="SSF53649">
    <property type="entry name" value="Alkaline phosphatase-like"/>
    <property type="match status" value="1"/>
</dbReference>
<evidence type="ECO:0000256" key="1">
    <source>
        <dbReference type="SAM" id="Phobius"/>
    </source>
</evidence>
<evidence type="ECO:0000313" key="2">
    <source>
        <dbReference type="EMBL" id="CAP33810.2"/>
    </source>
</evidence>
<keyword evidence="1" id="KW-0472">Membrane</keyword>
<reference evidence="2 3" key="2">
    <citation type="journal article" date="2011" name="PLoS Genet.">
        <title>Caenorhabditis briggsae recombinant inbred line genotypes reveal inter-strain incompatibility and the evolution of recombination.</title>
        <authorList>
            <person name="Ross J.A."/>
            <person name="Koboldt D.C."/>
            <person name="Staisch J.E."/>
            <person name="Chamberlin H.M."/>
            <person name="Gupta B.P."/>
            <person name="Miller R.D."/>
            <person name="Baird S.E."/>
            <person name="Haag E.S."/>
        </authorList>
    </citation>
    <scope>NUCLEOTIDE SEQUENCE [LARGE SCALE GENOMIC DNA]</scope>
    <source>
        <strain evidence="2 3">AF16</strain>
    </source>
</reference>
<dbReference type="EMBL" id="HE601374">
    <property type="protein sequence ID" value="CAP33810.2"/>
    <property type="molecule type" value="Genomic_DNA"/>
</dbReference>
<dbReference type="InterPro" id="IPR017850">
    <property type="entry name" value="Alkaline_phosphatase_core_sf"/>
</dbReference>
<evidence type="ECO:0000313" key="4">
    <source>
        <dbReference type="WormBase" id="CBG15594"/>
    </source>
</evidence>
<name>A8XMD5_CAEBR</name>
<dbReference type="Pfam" id="PF02995">
    <property type="entry name" value="DUF229"/>
    <property type="match status" value="1"/>
</dbReference>
<evidence type="ECO:0000313" key="3">
    <source>
        <dbReference type="Proteomes" id="UP000008549"/>
    </source>
</evidence>
<dbReference type="STRING" id="6238.A8XMD5"/>
<dbReference type="Proteomes" id="UP000008549">
    <property type="component" value="Unassembled WGS sequence"/>
</dbReference>
<dbReference type="CTD" id="8590813"/>